<gene>
    <name evidence="1" type="ORF">DVH24_034177</name>
</gene>
<evidence type="ECO:0008006" key="3">
    <source>
        <dbReference type="Google" id="ProtNLM"/>
    </source>
</evidence>
<evidence type="ECO:0000313" key="2">
    <source>
        <dbReference type="Proteomes" id="UP000290289"/>
    </source>
</evidence>
<protein>
    <recommendedName>
        <fullName evidence="3">Reverse transcriptase Ty1/copia-type domain-containing protein</fullName>
    </recommendedName>
</protein>
<accession>A0A498I6V1</accession>
<dbReference type="EMBL" id="RDQH01000339">
    <property type="protein sequence ID" value="RXH78970.1"/>
    <property type="molecule type" value="Genomic_DNA"/>
</dbReference>
<reference evidence="1 2" key="1">
    <citation type="submission" date="2018-10" db="EMBL/GenBank/DDBJ databases">
        <title>A high-quality apple genome assembly.</title>
        <authorList>
            <person name="Hu J."/>
        </authorList>
    </citation>
    <scope>NUCLEOTIDE SEQUENCE [LARGE SCALE GENOMIC DNA]</scope>
    <source>
        <strain evidence="2">cv. HFTH1</strain>
        <tissue evidence="1">Young leaf</tissue>
    </source>
</reference>
<keyword evidence="2" id="KW-1185">Reference proteome</keyword>
<evidence type="ECO:0000313" key="1">
    <source>
        <dbReference type="EMBL" id="RXH78970.1"/>
    </source>
</evidence>
<sequence length="80" mass="9284">MWSTLCTLDNSGEPSHYKQAVLSEDWRNAMKEEFEALQKQGTWELLPPPINRNVIGSKWVYKIKKDQDGKVSRHKARLVA</sequence>
<dbReference type="STRING" id="3750.A0A498I6V1"/>
<dbReference type="AlphaFoldDB" id="A0A498I6V1"/>
<dbReference type="Proteomes" id="UP000290289">
    <property type="component" value="Chromosome 13"/>
</dbReference>
<organism evidence="1 2">
    <name type="scientific">Malus domestica</name>
    <name type="common">Apple</name>
    <name type="synonym">Pyrus malus</name>
    <dbReference type="NCBI Taxonomy" id="3750"/>
    <lineage>
        <taxon>Eukaryota</taxon>
        <taxon>Viridiplantae</taxon>
        <taxon>Streptophyta</taxon>
        <taxon>Embryophyta</taxon>
        <taxon>Tracheophyta</taxon>
        <taxon>Spermatophyta</taxon>
        <taxon>Magnoliopsida</taxon>
        <taxon>eudicotyledons</taxon>
        <taxon>Gunneridae</taxon>
        <taxon>Pentapetalae</taxon>
        <taxon>rosids</taxon>
        <taxon>fabids</taxon>
        <taxon>Rosales</taxon>
        <taxon>Rosaceae</taxon>
        <taxon>Amygdaloideae</taxon>
        <taxon>Maleae</taxon>
        <taxon>Malus</taxon>
    </lineage>
</organism>
<name>A0A498I6V1_MALDO</name>
<comment type="caution">
    <text evidence="1">The sequence shown here is derived from an EMBL/GenBank/DDBJ whole genome shotgun (WGS) entry which is preliminary data.</text>
</comment>
<proteinExistence type="predicted"/>